<dbReference type="Gene3D" id="3.60.20.10">
    <property type="entry name" value="Glutamine Phosphoribosylpyrophosphate, subunit 1, domain 1"/>
    <property type="match status" value="1"/>
</dbReference>
<dbReference type="InterPro" id="IPR029055">
    <property type="entry name" value="Ntn_hydrolases_N"/>
</dbReference>
<protein>
    <recommendedName>
        <fullName evidence="6">Proteasome subunit beta</fullName>
    </recommendedName>
</protein>
<dbReference type="InterPro" id="IPR016050">
    <property type="entry name" value="Proteasome_bsu_CS"/>
</dbReference>
<proteinExistence type="inferred from homology"/>
<keyword evidence="1 6" id="KW-0963">Cytoplasm</keyword>
<evidence type="ECO:0000313" key="7">
    <source>
        <dbReference type="EMBL" id="TRY62640.1"/>
    </source>
</evidence>
<comment type="function">
    <text evidence="4">Non-catalytic component of the proteasome, a multicatalytic proteinase complex which is characterized by its ability to cleave peptides with Arg, Phe, Tyr, Leu, and Glu adjacent to the leaving group at neutral or slightly basic pH. The proteasome has an ATP-dependent proteolytic activity.</text>
</comment>
<comment type="similarity">
    <text evidence="6">Belongs to the peptidase T1B family.</text>
</comment>
<evidence type="ECO:0000256" key="6">
    <source>
        <dbReference type="PIRNR" id="PIRNR001213"/>
    </source>
</evidence>
<keyword evidence="8" id="KW-1185">Reference proteome</keyword>
<sequence length="270" mass="30072">MAFPMDPFSCPPLWTGGPDPSGYYSFPQIQSRNASNFKGVSAGLKPQAHSQYPITTGTSVFGVKYKDGVVMAADTLGSYGSLARFPDLRRIIRVNEHTVVACSGDYADFQFLQEIIQQKQIDEDINGGGVTMKPEALHCWLTRFLYNKRSKFDPLWTTVIVGGMQDDKPFLGYCNYIGVAFKDDLMATGIGMDVAVPIMREVLDKKGVNEFTLEEAKDLIRQCVRVCFLRDCRSSSRFNMAVVNKDGAVVEEPTVVDTNWDIAKTIKGYE</sequence>
<evidence type="ECO:0000256" key="5">
    <source>
        <dbReference type="ARBA" id="ARBA00026071"/>
    </source>
</evidence>
<organism evidence="7 8">
    <name type="scientific">Tigriopus californicus</name>
    <name type="common">Marine copepod</name>
    <dbReference type="NCBI Taxonomy" id="6832"/>
    <lineage>
        <taxon>Eukaryota</taxon>
        <taxon>Metazoa</taxon>
        <taxon>Ecdysozoa</taxon>
        <taxon>Arthropoda</taxon>
        <taxon>Crustacea</taxon>
        <taxon>Multicrustacea</taxon>
        <taxon>Hexanauplia</taxon>
        <taxon>Copepoda</taxon>
        <taxon>Harpacticoida</taxon>
        <taxon>Harpacticidae</taxon>
        <taxon>Tigriopus</taxon>
    </lineage>
</organism>
<comment type="subunit">
    <text evidence="5">The 26S proteasome consists of a 20S proteasome core and two 19S regulatory subunits. The 20S proteasome core is composed of 28 subunits that are arranged in four stacked rings, resulting in a barrel-shaped structure. The two end rings are each formed by seven alpha subunits, and the two central rings are each formed by seven beta subunits. The catalytic chamber with the active sites is on the inside of the barrel.</text>
</comment>
<dbReference type="SUPFAM" id="SSF56235">
    <property type="entry name" value="N-terminal nucleophile aminohydrolases (Ntn hydrolases)"/>
    <property type="match status" value="1"/>
</dbReference>
<name>A0A553NB28_TIGCA</name>
<reference evidence="7 8" key="1">
    <citation type="journal article" date="2018" name="Nat. Ecol. Evol.">
        <title>Genomic signatures of mitonuclear coevolution across populations of Tigriopus californicus.</title>
        <authorList>
            <person name="Barreto F.S."/>
            <person name="Watson E.T."/>
            <person name="Lima T.G."/>
            <person name="Willett C.S."/>
            <person name="Edmands S."/>
            <person name="Li W."/>
            <person name="Burton R.S."/>
        </authorList>
    </citation>
    <scope>NUCLEOTIDE SEQUENCE [LARGE SCALE GENOMIC DNA]</scope>
    <source>
        <strain evidence="7 8">San Diego</strain>
    </source>
</reference>
<dbReference type="Proteomes" id="UP000318571">
    <property type="component" value="Chromosome 10"/>
</dbReference>
<dbReference type="GO" id="GO:0005634">
    <property type="term" value="C:nucleus"/>
    <property type="evidence" value="ECO:0007669"/>
    <property type="project" value="UniProtKB-SubCell"/>
</dbReference>
<evidence type="ECO:0000313" key="8">
    <source>
        <dbReference type="Proteomes" id="UP000318571"/>
    </source>
</evidence>
<dbReference type="CDD" id="cd03760">
    <property type="entry name" value="proteasome_beta_type_4"/>
    <property type="match status" value="1"/>
</dbReference>
<dbReference type="EMBL" id="VCGU01000458">
    <property type="protein sequence ID" value="TRY62640.1"/>
    <property type="molecule type" value="Genomic_DNA"/>
</dbReference>
<accession>A0A553NB28</accession>
<evidence type="ECO:0000256" key="2">
    <source>
        <dbReference type="ARBA" id="ARBA00022942"/>
    </source>
</evidence>
<dbReference type="InterPro" id="IPR001353">
    <property type="entry name" value="Proteasome_sua/b"/>
</dbReference>
<dbReference type="Pfam" id="PF00227">
    <property type="entry name" value="Proteasome"/>
    <property type="match status" value="1"/>
</dbReference>
<dbReference type="PROSITE" id="PS00854">
    <property type="entry name" value="PROTEASOME_BETA_1"/>
    <property type="match status" value="1"/>
</dbReference>
<evidence type="ECO:0000256" key="1">
    <source>
        <dbReference type="ARBA" id="ARBA00022490"/>
    </source>
</evidence>
<dbReference type="GO" id="GO:0051603">
    <property type="term" value="P:proteolysis involved in protein catabolic process"/>
    <property type="evidence" value="ECO:0007669"/>
    <property type="project" value="InterPro"/>
</dbReference>
<dbReference type="InterPro" id="IPR016295">
    <property type="entry name" value="Proteasome_beta4"/>
</dbReference>
<comment type="subcellular location">
    <subcellularLocation>
        <location evidence="6">Cytoplasm</location>
    </subcellularLocation>
    <subcellularLocation>
        <location evidence="6">Nucleus</location>
    </subcellularLocation>
</comment>
<dbReference type="PROSITE" id="PS51476">
    <property type="entry name" value="PROTEASOME_BETA_2"/>
    <property type="match status" value="1"/>
</dbReference>
<evidence type="ECO:0000256" key="4">
    <source>
        <dbReference type="ARBA" id="ARBA00024953"/>
    </source>
</evidence>
<dbReference type="GO" id="GO:0019774">
    <property type="term" value="C:proteasome core complex, beta-subunit complex"/>
    <property type="evidence" value="ECO:0007669"/>
    <property type="project" value="UniProtKB-UniRule"/>
</dbReference>
<keyword evidence="2 6" id="KW-0647">Proteasome</keyword>
<dbReference type="GO" id="GO:0005737">
    <property type="term" value="C:cytoplasm"/>
    <property type="evidence" value="ECO:0007669"/>
    <property type="project" value="UniProtKB-SubCell"/>
</dbReference>
<dbReference type="PANTHER" id="PTHR32194:SF6">
    <property type="entry name" value="PROTEASOME SUBUNIT BETA"/>
    <property type="match status" value="1"/>
</dbReference>
<keyword evidence="3 6" id="KW-0539">Nucleus</keyword>
<comment type="caution">
    <text evidence="7">The sequence shown here is derived from an EMBL/GenBank/DDBJ whole genome shotgun (WGS) entry which is preliminary data.</text>
</comment>
<dbReference type="PIRSF" id="PIRSF001213">
    <property type="entry name" value="Psome_endopept_beta"/>
    <property type="match status" value="1"/>
</dbReference>
<dbReference type="OMA" id="QPIMRRY"/>
<dbReference type="OrthoDB" id="7854943at2759"/>
<dbReference type="InterPro" id="IPR023333">
    <property type="entry name" value="Proteasome_suB-type"/>
</dbReference>
<evidence type="ECO:0000256" key="3">
    <source>
        <dbReference type="ARBA" id="ARBA00023242"/>
    </source>
</evidence>
<gene>
    <name evidence="7" type="ORF">TCAL_05608</name>
</gene>
<dbReference type="AlphaFoldDB" id="A0A553NB28"/>
<dbReference type="STRING" id="6832.A0A553NB28"/>
<dbReference type="PANTHER" id="PTHR32194">
    <property type="entry name" value="METALLOPROTEASE TLDD"/>
    <property type="match status" value="1"/>
</dbReference>